<name>A0A517TS75_9BACT</name>
<dbReference type="Proteomes" id="UP000317909">
    <property type="component" value="Chromosome"/>
</dbReference>
<protein>
    <submittedName>
        <fullName evidence="1">Uncharacterized protein</fullName>
    </submittedName>
</protein>
<organism evidence="1 2">
    <name type="scientific">Lacipirellula limnantheis</name>
    <dbReference type="NCBI Taxonomy" id="2528024"/>
    <lineage>
        <taxon>Bacteria</taxon>
        <taxon>Pseudomonadati</taxon>
        <taxon>Planctomycetota</taxon>
        <taxon>Planctomycetia</taxon>
        <taxon>Pirellulales</taxon>
        <taxon>Lacipirellulaceae</taxon>
        <taxon>Lacipirellula</taxon>
    </lineage>
</organism>
<proteinExistence type="predicted"/>
<evidence type="ECO:0000313" key="1">
    <source>
        <dbReference type="EMBL" id="QDT71224.1"/>
    </source>
</evidence>
<accession>A0A517TS75</accession>
<keyword evidence="2" id="KW-1185">Reference proteome</keyword>
<dbReference type="AlphaFoldDB" id="A0A517TS75"/>
<dbReference type="KEGG" id="llh:I41_03800"/>
<evidence type="ECO:0000313" key="2">
    <source>
        <dbReference type="Proteomes" id="UP000317909"/>
    </source>
</evidence>
<gene>
    <name evidence="1" type="ORF">I41_03800</name>
</gene>
<dbReference type="EMBL" id="CP036339">
    <property type="protein sequence ID" value="QDT71224.1"/>
    <property type="molecule type" value="Genomic_DNA"/>
</dbReference>
<reference evidence="1 2" key="1">
    <citation type="submission" date="2019-02" db="EMBL/GenBank/DDBJ databases">
        <title>Deep-cultivation of Planctomycetes and their phenomic and genomic characterization uncovers novel biology.</title>
        <authorList>
            <person name="Wiegand S."/>
            <person name="Jogler M."/>
            <person name="Boedeker C."/>
            <person name="Pinto D."/>
            <person name="Vollmers J."/>
            <person name="Rivas-Marin E."/>
            <person name="Kohn T."/>
            <person name="Peeters S.H."/>
            <person name="Heuer A."/>
            <person name="Rast P."/>
            <person name="Oberbeckmann S."/>
            <person name="Bunk B."/>
            <person name="Jeske O."/>
            <person name="Meyerdierks A."/>
            <person name="Storesund J.E."/>
            <person name="Kallscheuer N."/>
            <person name="Luecker S."/>
            <person name="Lage O.M."/>
            <person name="Pohl T."/>
            <person name="Merkel B.J."/>
            <person name="Hornburger P."/>
            <person name="Mueller R.-W."/>
            <person name="Bruemmer F."/>
            <person name="Labrenz M."/>
            <person name="Spormann A.M."/>
            <person name="Op den Camp H."/>
            <person name="Overmann J."/>
            <person name="Amann R."/>
            <person name="Jetten M.S.M."/>
            <person name="Mascher T."/>
            <person name="Medema M.H."/>
            <person name="Devos D.P."/>
            <person name="Kaster A.-K."/>
            <person name="Ovreas L."/>
            <person name="Rohde M."/>
            <person name="Galperin M.Y."/>
            <person name="Jogler C."/>
        </authorList>
    </citation>
    <scope>NUCLEOTIDE SEQUENCE [LARGE SCALE GENOMIC DNA]</scope>
    <source>
        <strain evidence="1 2">I41</strain>
    </source>
</reference>
<sequence length="43" mass="5099">MERPSLAFRNLVFKQMDELKKGGISNFADNSELQVRFLPKWKE</sequence>